<dbReference type="InterPro" id="IPR045495">
    <property type="entry name" value="PI4K_N"/>
</dbReference>
<dbReference type="GO" id="GO:0046854">
    <property type="term" value="P:phosphatidylinositol phosphate biosynthetic process"/>
    <property type="evidence" value="ECO:0007669"/>
    <property type="project" value="InterPro"/>
</dbReference>
<evidence type="ECO:0000256" key="5">
    <source>
        <dbReference type="SAM" id="MobiDB-lite"/>
    </source>
</evidence>
<feature type="domain" description="PIK helical" evidence="7">
    <location>
        <begin position="1465"/>
        <end position="1640"/>
    </location>
</feature>
<feature type="domain" description="PI3K/PI4K catalytic" evidence="6">
    <location>
        <begin position="1735"/>
        <end position="2003"/>
    </location>
</feature>
<dbReference type="PANTHER" id="PTHR10048:SF15">
    <property type="entry name" value="PHOSPHATIDYLINOSITOL 4-KINASE ALPHA"/>
    <property type="match status" value="1"/>
</dbReference>
<feature type="compositionally biased region" description="Polar residues" evidence="5">
    <location>
        <begin position="1389"/>
        <end position="1401"/>
    </location>
</feature>
<dbReference type="Gene3D" id="1.25.40.70">
    <property type="entry name" value="Phosphatidylinositol 3-kinase, accessory domain (PIK)"/>
    <property type="match status" value="1"/>
</dbReference>
<evidence type="ECO:0000256" key="2">
    <source>
        <dbReference type="ARBA" id="ARBA00012169"/>
    </source>
</evidence>
<dbReference type="GO" id="GO:0004430">
    <property type="term" value="F:1-phosphatidylinositol 4-kinase activity"/>
    <property type="evidence" value="ECO:0007669"/>
    <property type="project" value="UniProtKB-EC"/>
</dbReference>
<organism evidence="8 9">
    <name type="scientific">Setaria digitata</name>
    <dbReference type="NCBI Taxonomy" id="48799"/>
    <lineage>
        <taxon>Eukaryota</taxon>
        <taxon>Metazoa</taxon>
        <taxon>Ecdysozoa</taxon>
        <taxon>Nematoda</taxon>
        <taxon>Chromadorea</taxon>
        <taxon>Rhabditida</taxon>
        <taxon>Spirurina</taxon>
        <taxon>Spiruromorpha</taxon>
        <taxon>Filarioidea</taxon>
        <taxon>Setariidae</taxon>
        <taxon>Setaria</taxon>
    </lineage>
</organism>
<dbReference type="GO" id="GO:0005737">
    <property type="term" value="C:cytoplasm"/>
    <property type="evidence" value="ECO:0007669"/>
    <property type="project" value="TreeGrafter"/>
</dbReference>
<evidence type="ECO:0000256" key="4">
    <source>
        <dbReference type="ARBA" id="ARBA00022777"/>
    </source>
</evidence>
<dbReference type="InterPro" id="IPR016024">
    <property type="entry name" value="ARM-type_fold"/>
</dbReference>
<dbReference type="FunFam" id="3.30.1010.10:FF:000009">
    <property type="entry name" value="Phosphatidylinositol 4-kinase, catalytic, alpha"/>
    <property type="match status" value="1"/>
</dbReference>
<dbReference type="WBParaSite" id="sdigi.contig1.g119.t1">
    <property type="protein sequence ID" value="sdigi.contig1.g119.t1"/>
    <property type="gene ID" value="sdigi.contig1.g119"/>
</dbReference>
<dbReference type="CDD" id="cd05167">
    <property type="entry name" value="PI4Kc_III_alpha"/>
    <property type="match status" value="1"/>
</dbReference>
<evidence type="ECO:0000313" key="8">
    <source>
        <dbReference type="Proteomes" id="UP000887581"/>
    </source>
</evidence>
<reference evidence="9" key="1">
    <citation type="submission" date="2022-11" db="UniProtKB">
        <authorList>
            <consortium name="WormBaseParasite"/>
        </authorList>
    </citation>
    <scope>IDENTIFICATION</scope>
</reference>
<dbReference type="Gene3D" id="1.10.1070.11">
    <property type="entry name" value="Phosphatidylinositol 3-/4-kinase, catalytic domain"/>
    <property type="match status" value="1"/>
</dbReference>
<dbReference type="Pfam" id="PF00613">
    <property type="entry name" value="PI3Ka"/>
    <property type="match status" value="1"/>
</dbReference>
<proteinExistence type="inferred from homology"/>
<keyword evidence="3" id="KW-0808">Transferase</keyword>
<dbReference type="SMART" id="SM00146">
    <property type="entry name" value="PI3Kc"/>
    <property type="match status" value="1"/>
</dbReference>
<evidence type="ECO:0000313" key="9">
    <source>
        <dbReference type="WBParaSite" id="sdigi.contig1.g119.t1"/>
    </source>
</evidence>
<dbReference type="GO" id="GO:0048015">
    <property type="term" value="P:phosphatidylinositol-mediated signaling"/>
    <property type="evidence" value="ECO:0007669"/>
    <property type="project" value="TreeGrafter"/>
</dbReference>
<feature type="region of interest" description="Disordered" evidence="5">
    <location>
        <begin position="1383"/>
        <end position="1404"/>
    </location>
</feature>
<keyword evidence="4" id="KW-0418">Kinase</keyword>
<dbReference type="PROSITE" id="PS50290">
    <property type="entry name" value="PI3_4_KINASE_3"/>
    <property type="match status" value="1"/>
</dbReference>
<dbReference type="InterPro" id="IPR011009">
    <property type="entry name" value="Kinase-like_dom_sf"/>
</dbReference>
<comment type="similarity">
    <text evidence="1">Belongs to the PI3/PI4-kinase family. Type III PI4K subfamily.</text>
</comment>
<dbReference type="Pfam" id="PF00454">
    <property type="entry name" value="PI3_PI4_kinase"/>
    <property type="match status" value="1"/>
</dbReference>
<dbReference type="PANTHER" id="PTHR10048">
    <property type="entry name" value="PHOSPHATIDYLINOSITOL KINASE"/>
    <property type="match status" value="1"/>
</dbReference>
<dbReference type="InterPro" id="IPR001263">
    <property type="entry name" value="PI3K_accessory_dom"/>
</dbReference>
<dbReference type="PROSITE" id="PS00916">
    <property type="entry name" value="PI3_4_KINASE_2"/>
    <property type="match status" value="1"/>
</dbReference>
<sequence>MLVIKLLQCHKIDLIQLDSICDESIHSIIFELDRFDDADQVQVEKVLNALLDGVDGNEKPLNYNVRAKLLAAGIYLLYAEGRHLNELLPILLEVYGSLPRLKWVDDGVSNRQDKVPVQEQFALCFNTILSELASNYPVVRDAIVSAQIELLAVTSDIIVDICDQMQPAFQTKCYLMRVTCFLIGLLRSFGRYSNDKDSPLISAIYPVPFTIMKTDVQNNQIAGSNKMQTLRLTTDSENFFWNDVVAIEKQDQKERFQKMFSKYASSFVLPPVSDFSLPRFKFTVAELNSFSDITRQIKRFPYKTLSECLSLVFVTAARDAYAPYDMLKPEKSLPQKFAREVKTFAVELYSKGEDFLNVQKLNEDERTLRSSLLVNRAKMNVFCNSVCLELMVWATYDEIDAESLHATIADRLWHSHGYRHASTKIAVVIMALEALGSLAVKFPTIAATLAVNNLSQFLVEPSPVLSKLAVDLGAMERRVVSEGDRKDEEMGRKKLTFESLRRVAISSLCNGSALALENAMHIVGGIGAALVDVENVPRLAFNVFQQAFTETSTNHDVIVTELANMWIAGARDIHDLIWLLFTKITIESSSRAYAAGAADNAEHRYAYLSLAVDNAIAKMAENVNDDEDKMTLLYRLLELFVQLGHEGRKAGEKLARVMKLSTAAGNLGVLIPKIAALLRRSATIDNPSIRLRNLFRDFWFCCTVLGFNVARIGLWPEEWFEAACEIACKSPVLTPQESLRAELVANATIKSGNVLSAELQEIRATILSEISPSPEVTAVVNKLEFAHCIYLLSVFRMELMRALHSAEPGAVHSIFHYLEDKSIRKDKDGIWTCLLAAARAIFSKYLKVASDRNLDSAHERQLELHAQFLLIMFNHHLKEVRKCADTCLTNLIGSFPHLLWNGNVINVALQVLEALSNNLENDTDCKIMTVFFPSLRRTIQLQDTLDRRKLVVQDFSMRCEQILQEAIKWAPGSTRSHFVKYIANINPACTGNFRLTVEAILKSLNDASGCTDDTSPSLCLSSLHLRSLYFGKVKGMLETFRAEEVRPEEQLANLFEQQLEKACETSCDREISESILKLAALFILMEETSNPRLDSRLLHILIFTPLKNFTAPTMRVCIIAWNWILVAREEFLREMATCWIISAQNQLGVFQRDSEIISPLSLQTCSAPKRLHILPHSIWICFLAERVDIAKYSSREQLDILELMFIQTLPLNVGRLRMDVNSSLCISSDWSLYKADLTHVIMTRNVEAIGLRCHILNCVLSMIQRDSISFHISKNILRQRIYCGMLDYFSVAPQTPTQNAAQLKNDIRWLITFWNTLFSDVKYIKKEIFANIDSELNLESLQQILNDNYKSDTEYNRADIQTRHAMTVTGCNWVTLVAAQSRPGPLQKNPLNTDPSRSNPNKHAEQQMKLYSRYRNLILIFVANEIERLSAWLNPLGESLGLEDSSIEQWRKSTFPETRTEARLLRENVKTAWQICPDLAVFRACPACLSAVQELLVSSPESVTDLPEALSLLLGEGRILEEKIEDLKTLSHILTWSTCDPVMALSLLGARQYPTHPITVQYAVRVLRSYPPDVLLLYIPQLVQALRYDTMGYVAELIMWLAGHSQLLAHQLLWNMQANMYRDEDSKEKDPDLYGPLSAARKFYDNEFDLVKRITDISGKIRPFPKGETRKKACLNALAEIHLKTVTYLPSNPEAIVLDIDYKSGTPMQSAAKAPFLARFKVLRCGIQQLECLGITAHQRKNPSEADIRFLARSDDSLVSWQSAIFKVGDDVRQDMLALQLMRLMRNIFNSVDLDVRLFPYRVVATGPGCGVIECVPNSKSRDQLGRQTDFGLYEYFLTTYGDENTETLQLARRNFIRSMAAYSVFSFLLQIKDRHNGNIMIDSDGHIVHIDFGFMFESSPGGNLGFEPDFKLSQEMVAIMGGKMEAPSFRLFASLCVQAYLAVRPYYKAFIALVSLMLDTHLPCFRGKTIQQFRDRFAPQLSDRDAAKKNVIYLDGWWIGCAIFCSILSMKDSEISQHIAVTHPSCKCSTLMRYDSSSRYLDTVFGMHIPDFAGYAAFRNQMPPFSEGSSDNAYPQHPFRLDASSRTGKSLVASEQCRQQRSVVPLLPFSNIVSLVIS</sequence>
<evidence type="ECO:0000256" key="3">
    <source>
        <dbReference type="ARBA" id="ARBA00022679"/>
    </source>
</evidence>
<dbReference type="GO" id="GO:0005886">
    <property type="term" value="C:plasma membrane"/>
    <property type="evidence" value="ECO:0007669"/>
    <property type="project" value="TreeGrafter"/>
</dbReference>
<dbReference type="Proteomes" id="UP000887581">
    <property type="component" value="Unplaced"/>
</dbReference>
<keyword evidence="8" id="KW-1185">Reference proteome</keyword>
<dbReference type="Pfam" id="PF19274">
    <property type="entry name" value="PI4K_N"/>
    <property type="match status" value="2"/>
</dbReference>
<evidence type="ECO:0000259" key="6">
    <source>
        <dbReference type="PROSITE" id="PS50290"/>
    </source>
</evidence>
<dbReference type="EC" id="2.7.1.67" evidence="2"/>
<dbReference type="Gene3D" id="3.30.1010.10">
    <property type="entry name" value="Phosphatidylinositol 3-kinase Catalytic Subunit, Chain A, domain 4"/>
    <property type="match status" value="1"/>
</dbReference>
<accession>A0A915PI29</accession>
<dbReference type="SUPFAM" id="SSF48371">
    <property type="entry name" value="ARM repeat"/>
    <property type="match status" value="3"/>
</dbReference>
<dbReference type="InterPro" id="IPR036940">
    <property type="entry name" value="PI3/4_kinase_cat_sf"/>
</dbReference>
<dbReference type="FunFam" id="1.10.1070.11:FF:000005">
    <property type="entry name" value="Phosphatidylinositol 4-kinase, catalytic, alpha"/>
    <property type="match status" value="1"/>
</dbReference>
<dbReference type="PROSITE" id="PS00915">
    <property type="entry name" value="PI3_4_KINASE_1"/>
    <property type="match status" value="1"/>
</dbReference>
<dbReference type="PROSITE" id="PS51545">
    <property type="entry name" value="PIK_HELICAL"/>
    <property type="match status" value="1"/>
</dbReference>
<dbReference type="SUPFAM" id="SSF56112">
    <property type="entry name" value="Protein kinase-like (PK-like)"/>
    <property type="match status" value="1"/>
</dbReference>
<dbReference type="InterPro" id="IPR018936">
    <property type="entry name" value="PI3/4_kinase_CS"/>
</dbReference>
<dbReference type="SMART" id="SM00145">
    <property type="entry name" value="PI3Ka"/>
    <property type="match status" value="1"/>
</dbReference>
<name>A0A915PI29_9BILA</name>
<protein>
    <recommendedName>
        <fullName evidence="2">1-phosphatidylinositol 4-kinase</fullName>
        <ecNumber evidence="2">2.7.1.67</ecNumber>
    </recommendedName>
</protein>
<dbReference type="InterPro" id="IPR042236">
    <property type="entry name" value="PI3K_accessory_sf"/>
</dbReference>
<evidence type="ECO:0000256" key="1">
    <source>
        <dbReference type="ARBA" id="ARBA00006209"/>
    </source>
</evidence>
<dbReference type="InterPro" id="IPR015433">
    <property type="entry name" value="PI3/4_kinase"/>
</dbReference>
<evidence type="ECO:0000259" key="7">
    <source>
        <dbReference type="PROSITE" id="PS51545"/>
    </source>
</evidence>
<dbReference type="InterPro" id="IPR000403">
    <property type="entry name" value="PI3/4_kinase_cat_dom"/>
</dbReference>